<dbReference type="Gene3D" id="3.40.970.10">
    <property type="entry name" value="Ribonuclease H1, N-terminal domain"/>
    <property type="match status" value="2"/>
</dbReference>
<dbReference type="GO" id="GO:0004523">
    <property type="term" value="F:RNA-DNA hybrid ribonuclease activity"/>
    <property type="evidence" value="ECO:0007669"/>
    <property type="project" value="UniProtKB-EC"/>
</dbReference>
<comment type="cofactor">
    <cofactor evidence="2">
        <name>Mg(2+)</name>
        <dbReference type="ChEBI" id="CHEBI:18420"/>
    </cofactor>
</comment>
<sequence length="459" mass="49897">MILPESSDRVSRATGHWPWQTTIEFDDMITDYCLVGFASSIKGIAGHHDRYKDTWLPLAHAASREAGDLSTFNFLLTGPTTVDPGSSSSSSSSSSDYADYLDEHDNEMNRKRGAPVDGAGAGSSSKMRKMENAKKYYAVKCGRNPGVYVNYDDCKAQTSGFSGAVFKSFKTQQEAQDFVDGKRVQSAANGATKFYALAIGKQPGIYEDWGDVQTRIMGVHGPKYKKFSTRGEAEDFIRKEGTQETCDALGLGSKLRPTQQYTGAAFEPVEPPAKKAKPEPINESTSDSLQEPNPTAPKPRPGGDIIKIYTDGSSLANGQAGASAGLGVYFGDNDKRNLSERLPGEPQTNQRAELLAMLRALEIVPLTQGVQIWSDSMYSINCVTLWAPGWAKKNWRTAAGGQVKNQDIVRKLLAKMKERTDAGTATLFQWVKGHASDRGNQEADRLANVGSRMPPVPSG</sequence>
<dbReference type="InterPro" id="IPR037056">
    <property type="entry name" value="RNase_H1_N_sf"/>
</dbReference>
<dbReference type="GO" id="GO:0046872">
    <property type="term" value="F:metal ion binding"/>
    <property type="evidence" value="ECO:0007669"/>
    <property type="project" value="UniProtKB-KW"/>
</dbReference>
<dbReference type="EC" id="3.1.26.4" evidence="5"/>
<feature type="region of interest" description="Disordered" evidence="12">
    <location>
        <begin position="263"/>
        <end position="309"/>
    </location>
</feature>
<reference evidence="14" key="1">
    <citation type="submission" date="2022-09" db="EMBL/GenBank/DDBJ databases">
        <title>Fusarium specimens isolated from Avocado Roots.</title>
        <authorList>
            <person name="Stajich J."/>
            <person name="Roper C."/>
            <person name="Heimlech-Rivalta G."/>
        </authorList>
    </citation>
    <scope>NUCLEOTIDE SEQUENCE</scope>
    <source>
        <strain evidence="14">CF00136</strain>
    </source>
</reference>
<keyword evidence="8" id="KW-0479">Metal-binding</keyword>
<dbReference type="InterPro" id="IPR011320">
    <property type="entry name" value="RNase_H1_N"/>
</dbReference>
<dbReference type="Pfam" id="PF00075">
    <property type="entry name" value="RNase_H"/>
    <property type="match status" value="1"/>
</dbReference>
<dbReference type="EMBL" id="JAOQAZ010000012">
    <property type="protein sequence ID" value="KAJ4261479.1"/>
    <property type="molecule type" value="Genomic_DNA"/>
</dbReference>
<evidence type="ECO:0000256" key="2">
    <source>
        <dbReference type="ARBA" id="ARBA00001946"/>
    </source>
</evidence>
<comment type="catalytic activity">
    <reaction evidence="1">
        <text>Endonucleolytic cleavage to 5'-phosphomonoester.</text>
        <dbReference type="EC" id="3.1.26.4"/>
    </reaction>
</comment>
<dbReference type="PANTHER" id="PTHR10642:SF26">
    <property type="entry name" value="RIBONUCLEASE H1"/>
    <property type="match status" value="1"/>
</dbReference>
<evidence type="ECO:0000256" key="8">
    <source>
        <dbReference type="ARBA" id="ARBA00022723"/>
    </source>
</evidence>
<dbReference type="GO" id="GO:0043137">
    <property type="term" value="P:DNA replication, removal of RNA primer"/>
    <property type="evidence" value="ECO:0007669"/>
    <property type="project" value="TreeGrafter"/>
</dbReference>
<evidence type="ECO:0000313" key="14">
    <source>
        <dbReference type="EMBL" id="KAJ4261479.1"/>
    </source>
</evidence>
<dbReference type="Gene3D" id="3.30.420.10">
    <property type="entry name" value="Ribonuclease H-like superfamily/Ribonuclease H"/>
    <property type="match status" value="1"/>
</dbReference>
<dbReference type="AlphaFoldDB" id="A0A9W8RYI7"/>
<dbReference type="Pfam" id="PF01693">
    <property type="entry name" value="Cauli_VI"/>
    <property type="match status" value="2"/>
</dbReference>
<evidence type="ECO:0000256" key="10">
    <source>
        <dbReference type="ARBA" id="ARBA00022801"/>
    </source>
</evidence>
<dbReference type="InterPro" id="IPR002156">
    <property type="entry name" value="RNaseH_domain"/>
</dbReference>
<evidence type="ECO:0000313" key="15">
    <source>
        <dbReference type="Proteomes" id="UP001152049"/>
    </source>
</evidence>
<evidence type="ECO:0000256" key="7">
    <source>
        <dbReference type="ARBA" id="ARBA00022722"/>
    </source>
</evidence>
<feature type="domain" description="RNase H type-1" evidence="13">
    <location>
        <begin position="302"/>
        <end position="452"/>
    </location>
</feature>
<evidence type="ECO:0000256" key="12">
    <source>
        <dbReference type="SAM" id="MobiDB-lite"/>
    </source>
</evidence>
<dbReference type="GO" id="GO:0003676">
    <property type="term" value="F:nucleic acid binding"/>
    <property type="evidence" value="ECO:0007669"/>
    <property type="project" value="InterPro"/>
</dbReference>
<proteinExistence type="inferred from homology"/>
<evidence type="ECO:0000256" key="3">
    <source>
        <dbReference type="ARBA" id="ARBA00004065"/>
    </source>
</evidence>
<comment type="caution">
    <text evidence="14">The sequence shown here is derived from an EMBL/GenBank/DDBJ whole genome shotgun (WGS) entry which is preliminary data.</text>
</comment>
<keyword evidence="11" id="KW-0460">Magnesium</keyword>
<accession>A0A9W8RYI7</accession>
<evidence type="ECO:0000256" key="9">
    <source>
        <dbReference type="ARBA" id="ARBA00022759"/>
    </source>
</evidence>
<evidence type="ECO:0000256" key="5">
    <source>
        <dbReference type="ARBA" id="ARBA00012180"/>
    </source>
</evidence>
<feature type="compositionally biased region" description="Basic and acidic residues" evidence="12">
    <location>
        <begin position="434"/>
        <end position="445"/>
    </location>
</feature>
<organism evidence="14 15">
    <name type="scientific">Fusarium torreyae</name>
    <dbReference type="NCBI Taxonomy" id="1237075"/>
    <lineage>
        <taxon>Eukaryota</taxon>
        <taxon>Fungi</taxon>
        <taxon>Dikarya</taxon>
        <taxon>Ascomycota</taxon>
        <taxon>Pezizomycotina</taxon>
        <taxon>Sordariomycetes</taxon>
        <taxon>Hypocreomycetidae</taxon>
        <taxon>Hypocreales</taxon>
        <taxon>Nectriaceae</taxon>
        <taxon>Fusarium</taxon>
    </lineage>
</organism>
<comment type="function">
    <text evidence="3">Endonuclease that specifically degrades the RNA of RNA-DNA hybrids.</text>
</comment>
<gene>
    <name evidence="14" type="ORF">NW762_006904</name>
</gene>
<feature type="compositionally biased region" description="Polar residues" evidence="12">
    <location>
        <begin position="282"/>
        <end position="293"/>
    </location>
</feature>
<keyword evidence="9" id="KW-0255">Endonuclease</keyword>
<dbReference type="CDD" id="cd09280">
    <property type="entry name" value="RNase_HI_eukaryote_like"/>
    <property type="match status" value="1"/>
</dbReference>
<keyword evidence="10" id="KW-0378">Hydrolase</keyword>
<dbReference type="PROSITE" id="PS50879">
    <property type="entry name" value="RNASE_H_1"/>
    <property type="match status" value="1"/>
</dbReference>
<dbReference type="FunFam" id="3.40.970.10:FF:000002">
    <property type="entry name" value="Ribonuclease H"/>
    <property type="match status" value="1"/>
</dbReference>
<dbReference type="SUPFAM" id="SSF53098">
    <property type="entry name" value="Ribonuclease H-like"/>
    <property type="match status" value="1"/>
</dbReference>
<keyword evidence="7" id="KW-0540">Nuclease</keyword>
<feature type="region of interest" description="Disordered" evidence="12">
    <location>
        <begin position="106"/>
        <end position="125"/>
    </location>
</feature>
<dbReference type="InterPro" id="IPR009027">
    <property type="entry name" value="Ribosomal_bL9/RNase_H1_N"/>
</dbReference>
<evidence type="ECO:0000256" key="4">
    <source>
        <dbReference type="ARBA" id="ARBA00005300"/>
    </source>
</evidence>
<evidence type="ECO:0000256" key="6">
    <source>
        <dbReference type="ARBA" id="ARBA00017721"/>
    </source>
</evidence>
<dbReference type="InterPro" id="IPR036397">
    <property type="entry name" value="RNaseH_sf"/>
</dbReference>
<comment type="similarity">
    <text evidence="4">Belongs to the RNase H family.</text>
</comment>
<dbReference type="OrthoDB" id="407198at2759"/>
<evidence type="ECO:0000259" key="13">
    <source>
        <dbReference type="PROSITE" id="PS50879"/>
    </source>
</evidence>
<dbReference type="Proteomes" id="UP001152049">
    <property type="component" value="Unassembled WGS sequence"/>
</dbReference>
<feature type="region of interest" description="Disordered" evidence="12">
    <location>
        <begin position="434"/>
        <end position="459"/>
    </location>
</feature>
<dbReference type="PANTHER" id="PTHR10642">
    <property type="entry name" value="RIBONUCLEASE H1"/>
    <property type="match status" value="1"/>
</dbReference>
<evidence type="ECO:0000256" key="1">
    <source>
        <dbReference type="ARBA" id="ARBA00000077"/>
    </source>
</evidence>
<protein>
    <recommendedName>
        <fullName evidence="6">Ribonuclease H</fullName>
        <ecNumber evidence="5">3.1.26.4</ecNumber>
    </recommendedName>
</protein>
<dbReference type="SUPFAM" id="SSF55658">
    <property type="entry name" value="L9 N-domain-like"/>
    <property type="match status" value="2"/>
</dbReference>
<evidence type="ECO:0000256" key="11">
    <source>
        <dbReference type="ARBA" id="ARBA00022842"/>
    </source>
</evidence>
<dbReference type="InterPro" id="IPR012337">
    <property type="entry name" value="RNaseH-like_sf"/>
</dbReference>
<name>A0A9W8RYI7_9HYPO</name>
<keyword evidence="15" id="KW-1185">Reference proteome</keyword>
<dbReference type="InterPro" id="IPR050092">
    <property type="entry name" value="RNase_H"/>
</dbReference>